<dbReference type="InterPro" id="IPR016135">
    <property type="entry name" value="UBQ-conjugating_enzyme/RWD"/>
</dbReference>
<dbReference type="PROSITE" id="PS51698">
    <property type="entry name" value="U_BOX"/>
    <property type="match status" value="1"/>
</dbReference>
<evidence type="ECO:0000256" key="1">
    <source>
        <dbReference type="SAM" id="MobiDB-lite"/>
    </source>
</evidence>
<dbReference type="PROSITE" id="PS50234">
    <property type="entry name" value="VWFA"/>
    <property type="match status" value="1"/>
</dbReference>
<dbReference type="Gene3D" id="3.30.40.10">
    <property type="entry name" value="Zinc/RING finger domain, C3HC4 (zinc finger)"/>
    <property type="match status" value="1"/>
</dbReference>
<gene>
    <name evidence="5" type="ORF">LAESUDRAFT_814008</name>
</gene>
<feature type="domain" description="UBC core" evidence="2">
    <location>
        <begin position="1454"/>
        <end position="1599"/>
    </location>
</feature>
<dbReference type="InterPro" id="IPR013083">
    <property type="entry name" value="Znf_RING/FYVE/PHD"/>
</dbReference>
<dbReference type="SMART" id="SM00327">
    <property type="entry name" value="VWA"/>
    <property type="match status" value="1"/>
</dbReference>
<dbReference type="SUPFAM" id="SSF53300">
    <property type="entry name" value="vWA-like"/>
    <property type="match status" value="1"/>
</dbReference>
<evidence type="ECO:0000259" key="4">
    <source>
        <dbReference type="PROSITE" id="PS51698"/>
    </source>
</evidence>
<dbReference type="Proteomes" id="UP000076871">
    <property type="component" value="Unassembled WGS sequence"/>
</dbReference>
<evidence type="ECO:0000259" key="3">
    <source>
        <dbReference type="PROSITE" id="PS50234"/>
    </source>
</evidence>
<dbReference type="GeneID" id="63831578"/>
<dbReference type="SUPFAM" id="SSF54495">
    <property type="entry name" value="UBC-like"/>
    <property type="match status" value="1"/>
</dbReference>
<proteinExistence type="predicted"/>
<evidence type="ECO:0008006" key="7">
    <source>
        <dbReference type="Google" id="ProtNLM"/>
    </source>
</evidence>
<dbReference type="OrthoDB" id="10069349at2759"/>
<feature type="compositionally biased region" description="Basic residues" evidence="1">
    <location>
        <begin position="114"/>
        <end position="127"/>
    </location>
</feature>
<reference evidence="5 6" key="1">
    <citation type="journal article" date="2016" name="Mol. Biol. Evol.">
        <title>Comparative Genomics of Early-Diverging Mushroom-Forming Fungi Provides Insights into the Origins of Lignocellulose Decay Capabilities.</title>
        <authorList>
            <person name="Nagy L.G."/>
            <person name="Riley R."/>
            <person name="Tritt A."/>
            <person name="Adam C."/>
            <person name="Daum C."/>
            <person name="Floudas D."/>
            <person name="Sun H."/>
            <person name="Yadav J.S."/>
            <person name="Pangilinan J."/>
            <person name="Larsson K.H."/>
            <person name="Matsuura K."/>
            <person name="Barry K."/>
            <person name="Labutti K."/>
            <person name="Kuo R."/>
            <person name="Ohm R.A."/>
            <person name="Bhattacharya S.S."/>
            <person name="Shirouzu T."/>
            <person name="Yoshinaga Y."/>
            <person name="Martin F.M."/>
            <person name="Grigoriev I.V."/>
            <person name="Hibbett D.S."/>
        </authorList>
    </citation>
    <scope>NUCLEOTIDE SEQUENCE [LARGE SCALE GENOMIC DNA]</scope>
    <source>
        <strain evidence="5 6">93-53</strain>
    </source>
</reference>
<dbReference type="Pfam" id="PF13519">
    <property type="entry name" value="VWA_2"/>
    <property type="match status" value="1"/>
</dbReference>
<sequence>MEGPKIRILVDVPAVSGRPQGRLVIPIASTHTVGQLAEEIVRRRGLGREIASQISLALPDGSQLFPEDQVGDVIHAEEVIRAYIGSEPPVLVSPPPASAVVDGNVARTNSNNIGRKKNGNRNKRKSKALQQVHAQPTSSATVDNPPPSRKRVKIAVVTPELARNDRNDGNEEVGKLMAFQGSSVSVDLPMGEVRREIARTLGWLENYPIAADYHENQSAEEEKIRGSCACTVANQIYLEGRFEQLHCSREINGQRCFFQCRYSHAALGDGILRNSLSDLASMECPICMELFGFPCEKCIIKAGEDKSAASGAENIRHCPLVQNAGCKHIFHAHCYFARTSSTQGCPAGCPRSSFSAEAVPFDMRKPHLVVVYSGSVIDTVPLPERYTNATDEMINLDESELLAILTNKYAHFGHGLSVRMFGRANTGVVSFRHSTIVSICCASRHDEPDGIRRFELNGPYRPVTRSQASLYLHTASSPIFNQSSAVSIEDLGLDSEIPNGGQLTLYVTRGTKNEEPDGKRVGKAAVYTYREEWQPSVGQSDRGMATFLSSLLVFANYLSTADQNTEQQNMKHRMLHHLLALTCFPPAVRSLYILIQNETVQPEEMRALSDTMYHLALDVAHPQITKGDTSRVFEGARIMFGVLIERTKRIFTLPQHDQEISTIPVFQDVTLACELSGEPLRDPVAFGGRIVERNAANVRQQGGALYNPSEPIPVIEPALPSLRPLILQIARRSLKLPVLNKAIPRVTVLSRRLNSLHLAAAIDMANVELQIHAPLSLHPPVTTPSLTLDQAGYNAVYVSRGGPCSPPGEDVFLLRPCHGGEVGVDVNTLAVGLQPIIEARKRAGEWDIDAFGSARMDRVDTRDIEEAIVVALDISRSMEENFNPDDDFEEQNDPDEAALKYVREQIAARQGRGEIQAALTRAKEHLINLDCMPSIVRHVYHGQVATQRSWWGNDNNISRRERVEAVIDELKVLYIRQHWQMSQSGNNCATSMLHILEDFIAATEYPAMKDQLVEHLMKQAATAREVSSVRTARNIPMNLIDPLSGEIFRDPVQASDGLVYERSSIEAWLKAHNTSPMDPTVELNRGYDLMPMRSIQRSALDFRNGRPRAFLQPQKPLLVKIRHYSQEYLYIAHPRPKSLLSILLDEWSFWDRKPSSTRMWHGLKDYGDGSMRGSALMPQTLTSSLSSETEQIAGKLPADSLTLDRRAWHHIASGSERLRADSRSLSRLDIVKQAFEAFVDKSEAFNYPVAIGIVTFGKEVREVQPITLLKEEFRNTLQNVKADGDTPLFDSLHVAHTMLERFKAEHPSAASRIICLTDGVDVNSKIKSHVVTAQLQRSNVIVDSIAMQTGGLRNILHPISVVTGGYSFKVDTLENALNIVALETVLWSKDRVPRPPKPVVSQPWQLMKYNDTWTYPVDVVTAETCPQRKPHARLHEPLRAAQKAAARSIPPSTDRQRRLMQEIRNIVNSPHPAIDIYAGDDLAFWKVVIEAPHGSPYDGGTFLAYVDFGESYPQVAPEIRFITPILHPNINRHGKVCHAALDRGWLVDMTMSVILQILYGLLLTPDTDNPLDLHATMEYNDDTGQHALKVHEMVRKHASKTRRDWRNELGGGN</sequence>
<dbReference type="CDD" id="cd00198">
    <property type="entry name" value="vWFA"/>
    <property type="match status" value="1"/>
</dbReference>
<dbReference type="SMART" id="SM00504">
    <property type="entry name" value="Ubox"/>
    <property type="match status" value="1"/>
</dbReference>
<dbReference type="PANTHER" id="PTHR24068">
    <property type="entry name" value="UBIQUITIN-CONJUGATING ENZYME E2"/>
    <property type="match status" value="1"/>
</dbReference>
<dbReference type="STRING" id="1314785.A0A165DDN7"/>
<dbReference type="InterPro" id="IPR036465">
    <property type="entry name" value="vWFA_dom_sf"/>
</dbReference>
<keyword evidence="6" id="KW-1185">Reference proteome</keyword>
<dbReference type="Pfam" id="PF04564">
    <property type="entry name" value="U-box"/>
    <property type="match status" value="1"/>
</dbReference>
<protein>
    <recommendedName>
        <fullName evidence="7">E2 ubiquitin-conjugating enzyme</fullName>
    </recommendedName>
</protein>
<accession>A0A165DDN7</accession>
<dbReference type="GO" id="GO:0016567">
    <property type="term" value="P:protein ubiquitination"/>
    <property type="evidence" value="ECO:0007669"/>
    <property type="project" value="InterPro"/>
</dbReference>
<evidence type="ECO:0000313" key="6">
    <source>
        <dbReference type="Proteomes" id="UP000076871"/>
    </source>
</evidence>
<dbReference type="InterPro" id="IPR000608">
    <property type="entry name" value="UBC"/>
</dbReference>
<evidence type="ECO:0000259" key="2">
    <source>
        <dbReference type="PROSITE" id="PS50127"/>
    </source>
</evidence>
<dbReference type="SMART" id="SM00212">
    <property type="entry name" value="UBCc"/>
    <property type="match status" value="1"/>
</dbReference>
<dbReference type="GO" id="GO:0004842">
    <property type="term" value="F:ubiquitin-protein transferase activity"/>
    <property type="evidence" value="ECO:0007669"/>
    <property type="project" value="InterPro"/>
</dbReference>
<dbReference type="EMBL" id="KV427635">
    <property type="protein sequence ID" value="KZT04649.1"/>
    <property type="molecule type" value="Genomic_DNA"/>
</dbReference>
<dbReference type="RefSeq" id="XP_040762389.1">
    <property type="nucleotide sequence ID" value="XM_040914551.1"/>
</dbReference>
<feature type="compositionally biased region" description="Polar residues" evidence="1">
    <location>
        <begin position="128"/>
        <end position="142"/>
    </location>
</feature>
<dbReference type="Gene3D" id="3.10.110.10">
    <property type="entry name" value="Ubiquitin Conjugating Enzyme"/>
    <property type="match status" value="1"/>
</dbReference>
<evidence type="ECO:0000313" key="5">
    <source>
        <dbReference type="EMBL" id="KZT04649.1"/>
    </source>
</evidence>
<dbReference type="CDD" id="cd16655">
    <property type="entry name" value="RING-Ubox_WDSUB1-like"/>
    <property type="match status" value="1"/>
</dbReference>
<dbReference type="InterPro" id="IPR002035">
    <property type="entry name" value="VWF_A"/>
</dbReference>
<feature type="region of interest" description="Disordered" evidence="1">
    <location>
        <begin position="107"/>
        <end position="150"/>
    </location>
</feature>
<dbReference type="InParanoid" id="A0A165DDN7"/>
<feature type="domain" description="VWFA" evidence="3">
    <location>
        <begin position="1211"/>
        <end position="1385"/>
    </location>
</feature>
<organism evidence="5 6">
    <name type="scientific">Laetiporus sulphureus 93-53</name>
    <dbReference type="NCBI Taxonomy" id="1314785"/>
    <lineage>
        <taxon>Eukaryota</taxon>
        <taxon>Fungi</taxon>
        <taxon>Dikarya</taxon>
        <taxon>Basidiomycota</taxon>
        <taxon>Agaricomycotina</taxon>
        <taxon>Agaricomycetes</taxon>
        <taxon>Polyporales</taxon>
        <taxon>Laetiporus</taxon>
    </lineage>
</organism>
<name>A0A165DDN7_9APHY</name>
<dbReference type="PROSITE" id="PS50127">
    <property type="entry name" value="UBC_2"/>
    <property type="match status" value="1"/>
</dbReference>
<dbReference type="SUPFAM" id="SSF57850">
    <property type="entry name" value="RING/U-box"/>
    <property type="match status" value="1"/>
</dbReference>
<dbReference type="Pfam" id="PF00179">
    <property type="entry name" value="UQ_con"/>
    <property type="match status" value="1"/>
</dbReference>
<feature type="domain" description="U-box" evidence="4">
    <location>
        <begin position="1034"/>
        <end position="1117"/>
    </location>
</feature>
<dbReference type="InterPro" id="IPR003613">
    <property type="entry name" value="Ubox_domain"/>
</dbReference>
<dbReference type="Gene3D" id="3.40.50.410">
    <property type="entry name" value="von Willebrand factor, type A domain"/>
    <property type="match status" value="1"/>
</dbReference>